<reference evidence="2" key="2">
    <citation type="submission" date="2021-02" db="EMBL/GenBank/DDBJ databases">
        <authorList>
            <person name="Kimball J.A."/>
            <person name="Haas M.W."/>
            <person name="Macchietto M."/>
            <person name="Kono T."/>
            <person name="Duquette J."/>
            <person name="Shao M."/>
        </authorList>
    </citation>
    <scope>NUCLEOTIDE SEQUENCE</scope>
    <source>
        <tissue evidence="2">Fresh leaf tissue</tissue>
    </source>
</reference>
<evidence type="ECO:0000313" key="3">
    <source>
        <dbReference type="Proteomes" id="UP000729402"/>
    </source>
</evidence>
<proteinExistence type="predicted"/>
<gene>
    <name evidence="2" type="ORF">GUJ93_ZPchr0013g36203</name>
</gene>
<organism evidence="2 3">
    <name type="scientific">Zizania palustris</name>
    <name type="common">Northern wild rice</name>
    <dbReference type="NCBI Taxonomy" id="103762"/>
    <lineage>
        <taxon>Eukaryota</taxon>
        <taxon>Viridiplantae</taxon>
        <taxon>Streptophyta</taxon>
        <taxon>Embryophyta</taxon>
        <taxon>Tracheophyta</taxon>
        <taxon>Spermatophyta</taxon>
        <taxon>Magnoliopsida</taxon>
        <taxon>Liliopsida</taxon>
        <taxon>Poales</taxon>
        <taxon>Poaceae</taxon>
        <taxon>BOP clade</taxon>
        <taxon>Oryzoideae</taxon>
        <taxon>Oryzeae</taxon>
        <taxon>Zizaniinae</taxon>
        <taxon>Zizania</taxon>
    </lineage>
</organism>
<feature type="compositionally biased region" description="Low complexity" evidence="1">
    <location>
        <begin position="72"/>
        <end position="82"/>
    </location>
</feature>
<dbReference type="EMBL" id="JAAALK010000079">
    <property type="protein sequence ID" value="KAG8097813.1"/>
    <property type="molecule type" value="Genomic_DNA"/>
</dbReference>
<name>A0A8J6C2L3_ZIZPA</name>
<dbReference type="AlphaFoldDB" id="A0A8J6C2L3"/>
<sequence>MLGLAKGEEARGWRCRALLRAGAPAIHRFSTEEFNDVAMKGKPAACQTTGRPARNPNPALVPFMAERDNTRNNRQGNQSSSSEPALQATGLVKVTTMTRALQGAHHCAAEKLARSEIRSMIRRYADEASNVETSI</sequence>
<accession>A0A8J6C2L3</accession>
<evidence type="ECO:0000313" key="2">
    <source>
        <dbReference type="EMBL" id="KAG8097813.1"/>
    </source>
</evidence>
<dbReference type="Proteomes" id="UP000729402">
    <property type="component" value="Unassembled WGS sequence"/>
</dbReference>
<keyword evidence="3" id="KW-1185">Reference proteome</keyword>
<protein>
    <submittedName>
        <fullName evidence="2">Uncharacterized protein</fullName>
    </submittedName>
</protein>
<comment type="caution">
    <text evidence="2">The sequence shown here is derived from an EMBL/GenBank/DDBJ whole genome shotgun (WGS) entry which is preliminary data.</text>
</comment>
<feature type="region of interest" description="Disordered" evidence="1">
    <location>
        <begin position="43"/>
        <end position="87"/>
    </location>
</feature>
<evidence type="ECO:0000256" key="1">
    <source>
        <dbReference type="SAM" id="MobiDB-lite"/>
    </source>
</evidence>
<reference evidence="2" key="1">
    <citation type="journal article" date="2021" name="bioRxiv">
        <title>Whole Genome Assembly and Annotation of Northern Wild Rice, Zizania palustris L., Supports a Whole Genome Duplication in the Zizania Genus.</title>
        <authorList>
            <person name="Haas M."/>
            <person name="Kono T."/>
            <person name="Macchietto M."/>
            <person name="Millas R."/>
            <person name="McGilp L."/>
            <person name="Shao M."/>
            <person name="Duquette J."/>
            <person name="Hirsch C.N."/>
            <person name="Kimball J."/>
        </authorList>
    </citation>
    <scope>NUCLEOTIDE SEQUENCE</scope>
    <source>
        <tissue evidence="2">Fresh leaf tissue</tissue>
    </source>
</reference>